<name>A0A212JU23_9BACT</name>
<evidence type="ECO:0000313" key="2">
    <source>
        <dbReference type="EMBL" id="SBW02887.1"/>
    </source>
</evidence>
<dbReference type="Gene3D" id="2.40.160.10">
    <property type="entry name" value="Porin"/>
    <property type="match status" value="1"/>
</dbReference>
<dbReference type="SUPFAM" id="SSF56935">
    <property type="entry name" value="Porins"/>
    <property type="match status" value="1"/>
</dbReference>
<dbReference type="InterPro" id="IPR010870">
    <property type="entry name" value="Porin_O/P"/>
</dbReference>
<dbReference type="AlphaFoldDB" id="A0A212JU23"/>
<organism evidence="2">
    <name type="scientific">uncultured Dysgonomonas sp</name>
    <dbReference type="NCBI Taxonomy" id="206096"/>
    <lineage>
        <taxon>Bacteria</taxon>
        <taxon>Pseudomonadati</taxon>
        <taxon>Bacteroidota</taxon>
        <taxon>Bacteroidia</taxon>
        <taxon>Bacteroidales</taxon>
        <taxon>Dysgonomonadaceae</taxon>
        <taxon>Dysgonomonas</taxon>
        <taxon>environmental samples</taxon>
    </lineage>
</organism>
<evidence type="ECO:0008006" key="3">
    <source>
        <dbReference type="Google" id="ProtNLM"/>
    </source>
</evidence>
<dbReference type="InterPro" id="IPR023614">
    <property type="entry name" value="Porin_dom_sf"/>
</dbReference>
<feature type="signal peptide" evidence="1">
    <location>
        <begin position="1"/>
        <end position="27"/>
    </location>
</feature>
<sequence length="391" mass="44642">MKYLILVKMKKFFVFIIFCLSFSTFYAQESDELLKKLVEKNVLTQSEANEIKKETANKEQKATLPQKVEKVRQAFNTPYMQFGGNGQFMYRYSDVDKIHNDFKAKNLFISVSGKLNDSFRYGFLLEMVNPSVQEFWGEWTAAKEFNFKVGQFKSPFTLESQYVPATLETAAYSRTISNLVGYAGEDDVLKKQNNKNNFGRDAGAMISGELFPMEKHNLLQYSAGVFQGTGVTTGETNNAKDFAGMLLLQPVQGLRVGGGVYFGQASYARAGETVTSDHVRDRWYVSADYKSERFNARAEWINGNDGGIEKEGVYAMGLYYLVPKKLNTLLKADYYNRNKDINSEVIDYTVGINYYFYPQCRVQLNYTYSDYSNKWDAQNSNVVIAQLQIAF</sequence>
<dbReference type="EMBL" id="FLUM01000003">
    <property type="protein sequence ID" value="SBW02887.1"/>
    <property type="molecule type" value="Genomic_DNA"/>
</dbReference>
<accession>A0A212JU23</accession>
<keyword evidence="1" id="KW-0732">Signal</keyword>
<feature type="chain" id="PRO_5013278981" description="Phosphate-selective porin O and P" evidence="1">
    <location>
        <begin position="28"/>
        <end position="391"/>
    </location>
</feature>
<gene>
    <name evidence="2" type="ORF">KL86DYS1_30430</name>
</gene>
<evidence type="ECO:0000256" key="1">
    <source>
        <dbReference type="SAM" id="SignalP"/>
    </source>
</evidence>
<proteinExistence type="predicted"/>
<dbReference type="Pfam" id="PF07396">
    <property type="entry name" value="Porin_O_P"/>
    <property type="match status" value="1"/>
</dbReference>
<reference evidence="2" key="1">
    <citation type="submission" date="2016-04" db="EMBL/GenBank/DDBJ databases">
        <authorList>
            <person name="Evans L.H."/>
            <person name="Alamgir A."/>
            <person name="Owens N."/>
            <person name="Weber N.D."/>
            <person name="Virtaneva K."/>
            <person name="Barbian K."/>
            <person name="Babar A."/>
            <person name="Rosenke K."/>
        </authorList>
    </citation>
    <scope>NUCLEOTIDE SEQUENCE</scope>
    <source>
        <strain evidence="2">86-1</strain>
    </source>
</reference>
<protein>
    <recommendedName>
        <fullName evidence="3">Phosphate-selective porin O and P</fullName>
    </recommendedName>
</protein>